<organism evidence="23 24">
    <name type="scientific">Gimesia aquarii</name>
    <dbReference type="NCBI Taxonomy" id="2527964"/>
    <lineage>
        <taxon>Bacteria</taxon>
        <taxon>Pseudomonadati</taxon>
        <taxon>Planctomycetota</taxon>
        <taxon>Planctomycetia</taxon>
        <taxon>Planctomycetales</taxon>
        <taxon>Planctomycetaceae</taxon>
        <taxon>Gimesia</taxon>
    </lineage>
</organism>
<evidence type="ECO:0000256" key="9">
    <source>
        <dbReference type="ARBA" id="ARBA00022490"/>
    </source>
</evidence>
<dbReference type="PROSITE" id="PS51171">
    <property type="entry name" value="PREPHENATE_DEHYDR_3"/>
    <property type="match status" value="1"/>
</dbReference>
<dbReference type="PIRSF" id="PIRSF001500">
    <property type="entry name" value="Chor_mut_pdt_Ppr"/>
    <property type="match status" value="1"/>
</dbReference>
<proteinExistence type="predicted"/>
<dbReference type="Pfam" id="PF00800">
    <property type="entry name" value="PDT"/>
    <property type="match status" value="1"/>
</dbReference>
<evidence type="ECO:0000256" key="4">
    <source>
        <dbReference type="ARBA" id="ARBA00004741"/>
    </source>
</evidence>
<evidence type="ECO:0000313" key="24">
    <source>
        <dbReference type="Proteomes" id="UP000318704"/>
    </source>
</evidence>
<dbReference type="KEGG" id="gaw:V144x_38390"/>
<dbReference type="UniPathway" id="UPA00120">
    <property type="reaction ID" value="UER00203"/>
</dbReference>
<evidence type="ECO:0000313" key="23">
    <source>
        <dbReference type="EMBL" id="QDT98353.1"/>
    </source>
</evidence>
<dbReference type="EC" id="5.4.99.5" evidence="6"/>
<evidence type="ECO:0000256" key="17">
    <source>
        <dbReference type="ARBA" id="ARBA00031520"/>
    </source>
</evidence>
<dbReference type="PANTHER" id="PTHR21022:SF19">
    <property type="entry name" value="PREPHENATE DEHYDRATASE-RELATED"/>
    <property type="match status" value="1"/>
</dbReference>
<evidence type="ECO:0000256" key="8">
    <source>
        <dbReference type="ARBA" id="ARBA00014401"/>
    </source>
</evidence>
<name>A0A517VZB7_9PLAN</name>
<dbReference type="Pfam" id="PF01817">
    <property type="entry name" value="CM_2"/>
    <property type="match status" value="1"/>
</dbReference>
<evidence type="ECO:0000256" key="18">
    <source>
        <dbReference type="ARBA" id="ARBA00047848"/>
    </source>
</evidence>
<keyword evidence="10" id="KW-0028">Amino-acid biosynthesis</keyword>
<comment type="subcellular location">
    <subcellularLocation>
        <location evidence="3">Cytoplasm</location>
    </subcellularLocation>
</comment>
<dbReference type="InterPro" id="IPR036979">
    <property type="entry name" value="CM_dom_sf"/>
</dbReference>
<dbReference type="InterPro" id="IPR001086">
    <property type="entry name" value="Preph_deHydtase"/>
</dbReference>
<dbReference type="Gene3D" id="3.40.190.10">
    <property type="entry name" value="Periplasmic binding protein-like II"/>
    <property type="match status" value="2"/>
</dbReference>
<sequence>MAKKKAVKKATSTSKSKAAVKKQPAQKQPARKSSSSKRNPASIQSELKKIDREIVKLVNKRCSMTIKQIKSDPDPRAAMFDPKSDEELREFIEKLNSSGPLTNNAVRGIFRQILSSARRQIHPQRVAYLGPAYSYTHLAALERFGEEADMVPVNTIGAVFEEVNRSNTEFGVVPIENSTDGRVVDTLDMFTRLPLRICGEVLIAVHHNLLARCERSEITEIYSKPQALSQCREWLSRNMPQAHLHEVTSTSTAAQLAATKPGAAAVASHQASVEYDLQIIVEGIEDNTNNVTRFAVIGEEVCEPTGKDRTAILVQIAHKAGSLADTLQIFKKNKVNLTWIESFPLRGEEPGYLFFIDFEGHIQEAHIKRTISELEKRVVRLETMGSYPRSGILE</sequence>
<evidence type="ECO:0000256" key="14">
    <source>
        <dbReference type="ARBA" id="ARBA00023239"/>
    </source>
</evidence>
<evidence type="ECO:0000256" key="5">
    <source>
        <dbReference type="ARBA" id="ARBA00004817"/>
    </source>
</evidence>
<evidence type="ECO:0000256" key="13">
    <source>
        <dbReference type="ARBA" id="ARBA00023235"/>
    </source>
</evidence>
<feature type="compositionally biased region" description="Low complexity" evidence="20">
    <location>
        <begin position="9"/>
        <end position="33"/>
    </location>
</feature>
<keyword evidence="11" id="KW-0057">Aromatic amino acid biosynthesis</keyword>
<dbReference type="InterPro" id="IPR002701">
    <property type="entry name" value="CM_II_prokaryot"/>
</dbReference>
<dbReference type="SUPFAM" id="SSF55021">
    <property type="entry name" value="ACT-like"/>
    <property type="match status" value="1"/>
</dbReference>
<evidence type="ECO:0000256" key="6">
    <source>
        <dbReference type="ARBA" id="ARBA00012404"/>
    </source>
</evidence>
<dbReference type="SUPFAM" id="SSF48600">
    <property type="entry name" value="Chorismate mutase II"/>
    <property type="match status" value="1"/>
</dbReference>
<dbReference type="Gene3D" id="1.20.59.10">
    <property type="entry name" value="Chorismate mutase"/>
    <property type="match status" value="1"/>
</dbReference>
<feature type="domain" description="ACT" evidence="22">
    <location>
        <begin position="311"/>
        <end position="388"/>
    </location>
</feature>
<comment type="function">
    <text evidence="2">Catalyzes the Claisen rearrangement of chorismate to prephenate and the decarboxylation/dehydration of prephenate to phenylpyruvate.</text>
</comment>
<accession>A0A517VZB7</accession>
<dbReference type="EC" id="4.2.1.51" evidence="7"/>
<keyword evidence="13" id="KW-0413">Isomerase</keyword>
<feature type="domain" description="Prephenate dehydratase" evidence="21">
    <location>
        <begin position="125"/>
        <end position="299"/>
    </location>
</feature>
<evidence type="ECO:0000256" key="12">
    <source>
        <dbReference type="ARBA" id="ARBA00023222"/>
    </source>
</evidence>
<evidence type="ECO:0000256" key="19">
    <source>
        <dbReference type="PIRSR" id="PIRSR001500-2"/>
    </source>
</evidence>
<dbReference type="GO" id="GO:0004106">
    <property type="term" value="F:chorismate mutase activity"/>
    <property type="evidence" value="ECO:0007669"/>
    <property type="project" value="UniProtKB-EC"/>
</dbReference>
<dbReference type="GO" id="GO:0009094">
    <property type="term" value="P:L-phenylalanine biosynthetic process"/>
    <property type="evidence" value="ECO:0007669"/>
    <property type="project" value="UniProtKB-UniPathway"/>
</dbReference>
<dbReference type="AlphaFoldDB" id="A0A517VZB7"/>
<evidence type="ECO:0000259" key="22">
    <source>
        <dbReference type="PROSITE" id="PS51671"/>
    </source>
</evidence>
<dbReference type="CDD" id="cd04905">
    <property type="entry name" value="ACT_CM-PDT"/>
    <property type="match status" value="1"/>
</dbReference>
<dbReference type="GO" id="GO:0004664">
    <property type="term" value="F:prephenate dehydratase activity"/>
    <property type="evidence" value="ECO:0007669"/>
    <property type="project" value="UniProtKB-EC"/>
</dbReference>
<dbReference type="Proteomes" id="UP000318704">
    <property type="component" value="Chromosome"/>
</dbReference>
<dbReference type="InterPro" id="IPR002912">
    <property type="entry name" value="ACT_dom"/>
</dbReference>
<keyword evidence="9" id="KW-0963">Cytoplasm</keyword>
<keyword evidence="15" id="KW-0511">Multifunctional enzyme</keyword>
<reference evidence="23 24" key="1">
    <citation type="submission" date="2019-03" db="EMBL/GenBank/DDBJ databases">
        <title>Deep-cultivation of Planctomycetes and their phenomic and genomic characterization uncovers novel biology.</title>
        <authorList>
            <person name="Wiegand S."/>
            <person name="Jogler M."/>
            <person name="Boedeker C."/>
            <person name="Pinto D."/>
            <person name="Vollmers J."/>
            <person name="Rivas-Marin E."/>
            <person name="Kohn T."/>
            <person name="Peeters S.H."/>
            <person name="Heuer A."/>
            <person name="Rast P."/>
            <person name="Oberbeckmann S."/>
            <person name="Bunk B."/>
            <person name="Jeske O."/>
            <person name="Meyerdierks A."/>
            <person name="Storesund J.E."/>
            <person name="Kallscheuer N."/>
            <person name="Luecker S."/>
            <person name="Lage O.M."/>
            <person name="Pohl T."/>
            <person name="Merkel B.J."/>
            <person name="Hornburger P."/>
            <person name="Mueller R.-W."/>
            <person name="Bruemmer F."/>
            <person name="Labrenz M."/>
            <person name="Spormann A.M."/>
            <person name="Op den Camp H."/>
            <person name="Overmann J."/>
            <person name="Amann R."/>
            <person name="Jetten M.S.M."/>
            <person name="Mascher T."/>
            <person name="Medema M.H."/>
            <person name="Devos D.P."/>
            <person name="Kaster A.-K."/>
            <person name="Ovreas L."/>
            <person name="Rohde M."/>
            <person name="Galperin M.Y."/>
            <person name="Jogler C."/>
        </authorList>
    </citation>
    <scope>NUCLEOTIDE SEQUENCE [LARGE SCALE GENOMIC DNA]</scope>
    <source>
        <strain evidence="23 24">V144</strain>
    </source>
</reference>
<dbReference type="InterPro" id="IPR008242">
    <property type="entry name" value="Chor_mutase/pphenate_deHydtase"/>
</dbReference>
<dbReference type="PROSITE" id="PS51671">
    <property type="entry name" value="ACT"/>
    <property type="match status" value="1"/>
</dbReference>
<dbReference type="SUPFAM" id="SSF53850">
    <property type="entry name" value="Periplasmic binding protein-like II"/>
    <property type="match status" value="1"/>
</dbReference>
<evidence type="ECO:0000256" key="16">
    <source>
        <dbReference type="ARBA" id="ARBA00031175"/>
    </source>
</evidence>
<gene>
    <name evidence="23" type="primary">pheA</name>
    <name evidence="23" type="ORF">V144x_38390</name>
</gene>
<feature type="region of interest" description="Disordered" evidence="20">
    <location>
        <begin position="1"/>
        <end position="45"/>
    </location>
</feature>
<comment type="catalytic activity">
    <reaction evidence="18">
        <text>prephenate + H(+) = 3-phenylpyruvate + CO2 + H2O</text>
        <dbReference type="Rhea" id="RHEA:21648"/>
        <dbReference type="ChEBI" id="CHEBI:15377"/>
        <dbReference type="ChEBI" id="CHEBI:15378"/>
        <dbReference type="ChEBI" id="CHEBI:16526"/>
        <dbReference type="ChEBI" id="CHEBI:18005"/>
        <dbReference type="ChEBI" id="CHEBI:29934"/>
        <dbReference type="EC" id="4.2.1.51"/>
    </reaction>
</comment>
<dbReference type="UniPathway" id="UPA00121">
    <property type="reaction ID" value="UER00345"/>
</dbReference>
<protein>
    <recommendedName>
        <fullName evidence="8">Bifunctional chorismate mutase/prephenate dehydratase</fullName>
        <ecNumber evidence="7">4.2.1.51</ecNumber>
        <ecNumber evidence="6">5.4.99.5</ecNumber>
    </recommendedName>
    <alternativeName>
        <fullName evidence="17">Chorismate mutase-prephenate dehydratase</fullName>
    </alternativeName>
    <alternativeName>
        <fullName evidence="16">p-protein</fullName>
    </alternativeName>
</protein>
<dbReference type="Gene3D" id="3.30.70.260">
    <property type="match status" value="1"/>
</dbReference>
<comment type="pathway">
    <text evidence="4">Amino-acid biosynthesis; L-phenylalanine biosynthesis; phenylpyruvate from prephenate: step 1/1.</text>
</comment>
<evidence type="ECO:0000256" key="1">
    <source>
        <dbReference type="ARBA" id="ARBA00000824"/>
    </source>
</evidence>
<evidence type="ECO:0000256" key="11">
    <source>
        <dbReference type="ARBA" id="ARBA00023141"/>
    </source>
</evidence>
<comment type="catalytic activity">
    <reaction evidence="1">
        <text>chorismate = prephenate</text>
        <dbReference type="Rhea" id="RHEA:13897"/>
        <dbReference type="ChEBI" id="CHEBI:29748"/>
        <dbReference type="ChEBI" id="CHEBI:29934"/>
        <dbReference type="EC" id="5.4.99.5"/>
    </reaction>
</comment>
<keyword evidence="14 23" id="KW-0456">Lyase</keyword>
<comment type="pathway">
    <text evidence="5">Metabolic intermediate biosynthesis; prephenate biosynthesis; prephenate from chorismate: step 1/1.</text>
</comment>
<dbReference type="GO" id="GO:0046417">
    <property type="term" value="P:chorismate metabolic process"/>
    <property type="evidence" value="ECO:0007669"/>
    <property type="project" value="InterPro"/>
</dbReference>
<feature type="compositionally biased region" description="Polar residues" evidence="20">
    <location>
        <begin position="36"/>
        <end position="45"/>
    </location>
</feature>
<dbReference type="PANTHER" id="PTHR21022">
    <property type="entry name" value="PREPHENATE DEHYDRATASE P PROTEIN"/>
    <property type="match status" value="1"/>
</dbReference>
<evidence type="ECO:0000256" key="15">
    <source>
        <dbReference type="ARBA" id="ARBA00023268"/>
    </source>
</evidence>
<evidence type="ECO:0000256" key="7">
    <source>
        <dbReference type="ARBA" id="ARBA00013147"/>
    </source>
</evidence>
<dbReference type="InterPro" id="IPR036263">
    <property type="entry name" value="Chorismate_II_sf"/>
</dbReference>
<evidence type="ECO:0000259" key="21">
    <source>
        <dbReference type="PROSITE" id="PS51171"/>
    </source>
</evidence>
<dbReference type="CDD" id="cd13630">
    <property type="entry name" value="PBP2_PDT_1"/>
    <property type="match status" value="1"/>
</dbReference>
<evidence type="ECO:0000256" key="20">
    <source>
        <dbReference type="SAM" id="MobiDB-lite"/>
    </source>
</evidence>
<evidence type="ECO:0000256" key="2">
    <source>
        <dbReference type="ARBA" id="ARBA00002364"/>
    </source>
</evidence>
<feature type="site" description="Essential for prephenate dehydratase activity" evidence="19">
    <location>
        <position position="292"/>
    </location>
</feature>
<dbReference type="NCBIfam" id="NF008865">
    <property type="entry name" value="PRK11898.1"/>
    <property type="match status" value="1"/>
</dbReference>
<dbReference type="RefSeq" id="WP_144986938.1">
    <property type="nucleotide sequence ID" value="NZ_CP037920.1"/>
</dbReference>
<dbReference type="InterPro" id="IPR045865">
    <property type="entry name" value="ACT-like_dom_sf"/>
</dbReference>
<dbReference type="GO" id="GO:0005737">
    <property type="term" value="C:cytoplasm"/>
    <property type="evidence" value="ECO:0007669"/>
    <property type="project" value="UniProtKB-SubCell"/>
</dbReference>
<dbReference type="EMBL" id="CP037920">
    <property type="protein sequence ID" value="QDT98353.1"/>
    <property type="molecule type" value="Genomic_DNA"/>
</dbReference>
<evidence type="ECO:0000256" key="10">
    <source>
        <dbReference type="ARBA" id="ARBA00022605"/>
    </source>
</evidence>
<evidence type="ECO:0000256" key="3">
    <source>
        <dbReference type="ARBA" id="ARBA00004496"/>
    </source>
</evidence>
<keyword evidence="12" id="KW-0584">Phenylalanine biosynthesis</keyword>